<dbReference type="Gene3D" id="3.30.465.10">
    <property type="match status" value="1"/>
</dbReference>
<evidence type="ECO:0000313" key="7">
    <source>
        <dbReference type="EMBL" id="XDP47146.1"/>
    </source>
</evidence>
<dbReference type="InterPro" id="IPR016166">
    <property type="entry name" value="FAD-bd_PCMH"/>
</dbReference>
<evidence type="ECO:0000256" key="3">
    <source>
        <dbReference type="ARBA" id="ARBA00022630"/>
    </source>
</evidence>
<dbReference type="InterPro" id="IPR012951">
    <property type="entry name" value="BBE"/>
</dbReference>
<evidence type="ECO:0000256" key="5">
    <source>
        <dbReference type="ARBA" id="ARBA00023002"/>
    </source>
</evidence>
<dbReference type="InterPro" id="IPR016169">
    <property type="entry name" value="FAD-bd_PCMH_sub2"/>
</dbReference>
<accession>A0AB39L7H5</accession>
<comment type="similarity">
    <text evidence="2">Belongs to the oxygen-dependent FAD-linked oxidoreductase family.</text>
</comment>
<sequence length="459" mass="49072">MSSAELHPDDVAGLGNRLAGELVAPGDELYDQYRHVWNGMIDRRPAIIARCRSSDDVVAAVNFARTHGLLLAVRGGGHSFAGFSTCDGGMVLDLSAMRTVQVDPDHRVARAQGGVTWAVYDAATHAHGLASTGGLVSTTGIAGLTLGGGIGWLQRRWGLACDNLLSAEVVTATGEIVRASESENPELFWGLRGGGGNFGVVTEFEFRLHPVTDVIGGLMLFTADRAGRVMRAYRDYVSACPDELTTWLSMVTAPAADFVPAPMHGRPALAVLACHCGDPADAEAALLPLRDLQPEVDLIGPMPYPQLQSVLDEDLPPGVRCYLKSGYTPALTDSLIGVIAEHTSAMPSPASTFDFHHMGGAIARVHDRATAFGDRRSAFCFNIVGVWDQAEDDDANLAWVRSFASALTPFDTGGVYVNFTAEDASVQAAYGDEKYGRLKALKQQYDPTNLFKLNQNVIP</sequence>
<dbReference type="PROSITE" id="PS00862">
    <property type="entry name" value="OX2_COVAL_FAD"/>
    <property type="match status" value="1"/>
</dbReference>
<dbReference type="PROSITE" id="PS51387">
    <property type="entry name" value="FAD_PCMH"/>
    <property type="match status" value="1"/>
</dbReference>
<comment type="cofactor">
    <cofactor evidence="1">
        <name>FAD</name>
        <dbReference type="ChEBI" id="CHEBI:57692"/>
    </cofactor>
</comment>
<keyword evidence="4" id="KW-0274">FAD</keyword>
<organism evidence="7">
    <name type="scientific">Sinomonas puerhi</name>
    <dbReference type="NCBI Taxonomy" id="3238584"/>
    <lineage>
        <taxon>Bacteria</taxon>
        <taxon>Bacillati</taxon>
        <taxon>Actinomycetota</taxon>
        <taxon>Actinomycetes</taxon>
        <taxon>Micrococcales</taxon>
        <taxon>Micrococcaceae</taxon>
        <taxon>Sinomonas</taxon>
    </lineage>
</organism>
<keyword evidence="5" id="KW-0560">Oxidoreductase</keyword>
<reference evidence="7" key="1">
    <citation type="submission" date="2024-07" db="EMBL/GenBank/DDBJ databases">
        <authorList>
            <person name="fu j."/>
        </authorList>
    </citation>
    <scope>NUCLEOTIDE SEQUENCE</scope>
    <source>
        <strain evidence="7">P10A9</strain>
    </source>
</reference>
<evidence type="ECO:0000259" key="6">
    <source>
        <dbReference type="PROSITE" id="PS51387"/>
    </source>
</evidence>
<dbReference type="AlphaFoldDB" id="A0AB39L7H5"/>
<dbReference type="GO" id="GO:0071949">
    <property type="term" value="F:FAD binding"/>
    <property type="evidence" value="ECO:0007669"/>
    <property type="project" value="InterPro"/>
</dbReference>
<evidence type="ECO:0000256" key="4">
    <source>
        <dbReference type="ARBA" id="ARBA00022827"/>
    </source>
</evidence>
<keyword evidence="3" id="KW-0285">Flavoprotein</keyword>
<proteinExistence type="inferred from homology"/>
<evidence type="ECO:0000256" key="2">
    <source>
        <dbReference type="ARBA" id="ARBA00005466"/>
    </source>
</evidence>
<dbReference type="RefSeq" id="WP_369047275.1">
    <property type="nucleotide sequence ID" value="NZ_CP163302.1"/>
</dbReference>
<dbReference type="EMBL" id="CP163302">
    <property type="protein sequence ID" value="XDP47146.1"/>
    <property type="molecule type" value="Genomic_DNA"/>
</dbReference>
<dbReference type="GO" id="GO:0016491">
    <property type="term" value="F:oxidoreductase activity"/>
    <property type="evidence" value="ECO:0007669"/>
    <property type="project" value="UniProtKB-KW"/>
</dbReference>
<evidence type="ECO:0000256" key="1">
    <source>
        <dbReference type="ARBA" id="ARBA00001974"/>
    </source>
</evidence>
<dbReference type="InterPro" id="IPR016167">
    <property type="entry name" value="FAD-bd_PCMH_sub1"/>
</dbReference>
<dbReference type="InterPro" id="IPR006094">
    <property type="entry name" value="Oxid_FAD_bind_N"/>
</dbReference>
<gene>
    <name evidence="7" type="ORF">AB5L97_09300</name>
</gene>
<dbReference type="Gene3D" id="3.40.462.20">
    <property type="match status" value="1"/>
</dbReference>
<name>A0AB39L7H5_9MICC</name>
<dbReference type="Pfam" id="PF08031">
    <property type="entry name" value="BBE"/>
    <property type="match status" value="1"/>
</dbReference>
<dbReference type="PANTHER" id="PTHR42973:SF39">
    <property type="entry name" value="FAD-BINDING PCMH-TYPE DOMAIN-CONTAINING PROTEIN"/>
    <property type="match status" value="1"/>
</dbReference>
<dbReference type="Pfam" id="PF01565">
    <property type="entry name" value="FAD_binding_4"/>
    <property type="match status" value="1"/>
</dbReference>
<dbReference type="Gene3D" id="3.30.43.10">
    <property type="entry name" value="Uridine Diphospho-n-acetylenolpyruvylglucosamine Reductase, domain 2"/>
    <property type="match status" value="1"/>
</dbReference>
<dbReference type="InterPro" id="IPR036318">
    <property type="entry name" value="FAD-bd_PCMH-like_sf"/>
</dbReference>
<dbReference type="InterPro" id="IPR050416">
    <property type="entry name" value="FAD-linked_Oxidoreductase"/>
</dbReference>
<dbReference type="InterPro" id="IPR006093">
    <property type="entry name" value="Oxy_OxRdtase_FAD_BS"/>
</dbReference>
<dbReference type="PANTHER" id="PTHR42973">
    <property type="entry name" value="BINDING OXIDOREDUCTASE, PUTATIVE (AFU_ORTHOLOGUE AFUA_1G17690)-RELATED"/>
    <property type="match status" value="1"/>
</dbReference>
<dbReference type="KEGG" id="spue:AB5L97_09300"/>
<dbReference type="SUPFAM" id="SSF56176">
    <property type="entry name" value="FAD-binding/transporter-associated domain-like"/>
    <property type="match status" value="1"/>
</dbReference>
<feature type="domain" description="FAD-binding PCMH-type" evidence="6">
    <location>
        <begin position="40"/>
        <end position="211"/>
    </location>
</feature>
<protein>
    <submittedName>
        <fullName evidence="7">FAD-binding oxidoreductase</fullName>
    </submittedName>
</protein>